<sequence>MPQCALAAAGPESGPRFSTRFRRQLHAYRAALSLEWSDSTVHPDFRSDPDRPLSAGQCGATSAWLMHQLPWVLRIRARYCVGDIVVEDQTLPFHCWIEIGRSADRWIIDVTCDQFELLADRAFVCDRHCRLSALSIEYNAVLRLSARQLRSDPVWGRAQVLAAGMARWFERRSRR</sequence>
<dbReference type="EMBL" id="SJKA01000010">
    <property type="protein sequence ID" value="TCC29361.1"/>
    <property type="molecule type" value="Genomic_DNA"/>
</dbReference>
<reference evidence="1 2" key="1">
    <citation type="submission" date="2019-02" db="EMBL/GenBank/DDBJ databases">
        <title>Kribbella capetownensis sp. nov. and Kribbella speibonae sp. nov., isolated from soil.</title>
        <authorList>
            <person name="Curtis S.M."/>
            <person name="Norton I."/>
            <person name="Everest G.J."/>
            <person name="Meyers P.R."/>
        </authorList>
    </citation>
    <scope>NUCLEOTIDE SEQUENCE [LARGE SCALE GENOMIC DNA]</scope>
    <source>
        <strain evidence="1 2">DSM 27082</strain>
    </source>
</reference>
<dbReference type="OrthoDB" id="3495027at2"/>
<keyword evidence="2" id="KW-1185">Reference proteome</keyword>
<protein>
    <submittedName>
        <fullName evidence="1">Uncharacterized protein</fullName>
    </submittedName>
</protein>
<dbReference type="RefSeq" id="WP_131293414.1">
    <property type="nucleotide sequence ID" value="NZ_SJKA01000010.1"/>
</dbReference>
<dbReference type="AlphaFoldDB" id="A0A4R0I8T0"/>
<accession>A0A4R0I8T0</accession>
<dbReference type="Proteomes" id="UP000292695">
    <property type="component" value="Unassembled WGS sequence"/>
</dbReference>
<organism evidence="1 2">
    <name type="scientific">Kribbella sindirgiensis</name>
    <dbReference type="NCBI Taxonomy" id="1124744"/>
    <lineage>
        <taxon>Bacteria</taxon>
        <taxon>Bacillati</taxon>
        <taxon>Actinomycetota</taxon>
        <taxon>Actinomycetes</taxon>
        <taxon>Propionibacteriales</taxon>
        <taxon>Kribbellaceae</taxon>
        <taxon>Kribbella</taxon>
    </lineage>
</organism>
<evidence type="ECO:0000313" key="2">
    <source>
        <dbReference type="Proteomes" id="UP000292695"/>
    </source>
</evidence>
<evidence type="ECO:0000313" key="1">
    <source>
        <dbReference type="EMBL" id="TCC29361.1"/>
    </source>
</evidence>
<gene>
    <name evidence="1" type="ORF">E0H50_27550</name>
</gene>
<proteinExistence type="predicted"/>
<name>A0A4R0I8T0_9ACTN</name>
<comment type="caution">
    <text evidence="1">The sequence shown here is derived from an EMBL/GenBank/DDBJ whole genome shotgun (WGS) entry which is preliminary data.</text>
</comment>